<keyword evidence="6" id="KW-0378">Hydrolase</keyword>
<name>A0AAF5CYG2_STRER</name>
<evidence type="ECO:0000256" key="1">
    <source>
        <dbReference type="ARBA" id="ARBA00001947"/>
    </source>
</evidence>
<feature type="compositionally biased region" description="Low complexity" evidence="10">
    <location>
        <begin position="1339"/>
        <end position="1355"/>
    </location>
</feature>
<dbReference type="GO" id="GO:0016485">
    <property type="term" value="P:protein processing"/>
    <property type="evidence" value="ECO:0007669"/>
    <property type="project" value="TreeGrafter"/>
</dbReference>
<evidence type="ECO:0000256" key="3">
    <source>
        <dbReference type="ARBA" id="ARBA00022670"/>
    </source>
</evidence>
<dbReference type="InterPro" id="IPR001876">
    <property type="entry name" value="Znf_RanBP2"/>
</dbReference>
<proteinExistence type="inferred from homology"/>
<evidence type="ECO:0000256" key="9">
    <source>
        <dbReference type="SAM" id="Coils"/>
    </source>
</evidence>
<dbReference type="Pfam" id="PF05649">
    <property type="entry name" value="Peptidase_M13_N"/>
    <property type="match status" value="1"/>
</dbReference>
<dbReference type="InterPro" id="IPR018497">
    <property type="entry name" value="Peptidase_M13_C"/>
</dbReference>
<evidence type="ECO:0000256" key="8">
    <source>
        <dbReference type="ARBA" id="ARBA00023049"/>
    </source>
</evidence>
<dbReference type="PANTHER" id="PTHR11733">
    <property type="entry name" value="ZINC METALLOPROTEASE FAMILY M13 NEPRILYSIN-RELATED"/>
    <property type="match status" value="1"/>
</dbReference>
<dbReference type="Gene3D" id="3.40.390.10">
    <property type="entry name" value="Collagenase (Catalytic Domain)"/>
    <property type="match status" value="7"/>
</dbReference>
<dbReference type="Pfam" id="PF01431">
    <property type="entry name" value="Peptidase_M13"/>
    <property type="match status" value="6"/>
</dbReference>
<dbReference type="SUPFAM" id="SSF55486">
    <property type="entry name" value="Metalloproteases ('zincins'), catalytic domain"/>
    <property type="match status" value="11"/>
</dbReference>
<comment type="cofactor">
    <cofactor evidence="1">
        <name>Zn(2+)</name>
        <dbReference type="ChEBI" id="CHEBI:29105"/>
    </cofactor>
</comment>
<evidence type="ECO:0000256" key="4">
    <source>
        <dbReference type="ARBA" id="ARBA00022723"/>
    </source>
</evidence>
<feature type="domain" description="RanBP2-type" evidence="13">
    <location>
        <begin position="1041"/>
        <end position="1060"/>
    </location>
</feature>
<keyword evidence="3" id="KW-0645">Protease</keyword>
<evidence type="ECO:0000256" key="2">
    <source>
        <dbReference type="ARBA" id="ARBA00007357"/>
    </source>
</evidence>
<keyword evidence="11" id="KW-1133">Transmembrane helix</keyword>
<evidence type="ECO:0000256" key="5">
    <source>
        <dbReference type="ARBA" id="ARBA00022771"/>
    </source>
</evidence>
<keyword evidence="11" id="KW-0812">Transmembrane</keyword>
<feature type="compositionally biased region" description="Polar residues" evidence="10">
    <location>
        <begin position="1321"/>
        <end position="1331"/>
    </location>
</feature>
<evidence type="ECO:0000259" key="13">
    <source>
        <dbReference type="PROSITE" id="PS01358"/>
    </source>
</evidence>
<dbReference type="PROSITE" id="PS51885">
    <property type="entry name" value="NEPRILYSIN"/>
    <property type="match status" value="1"/>
</dbReference>
<dbReference type="WBParaSite" id="TCONS_00003648.p1">
    <property type="protein sequence ID" value="TCONS_00003648.p1"/>
    <property type="gene ID" value="XLOC_000071"/>
</dbReference>
<dbReference type="PROSITE" id="PS01358">
    <property type="entry name" value="ZF_RANBP2_1"/>
    <property type="match status" value="1"/>
</dbReference>
<dbReference type="PANTHER" id="PTHR11733:SF167">
    <property type="entry name" value="FI17812P1-RELATED"/>
    <property type="match status" value="1"/>
</dbReference>
<evidence type="ECO:0000313" key="14">
    <source>
        <dbReference type="Proteomes" id="UP000035681"/>
    </source>
</evidence>
<accession>A0AAF5CYG2</accession>
<dbReference type="Proteomes" id="UP000035681">
    <property type="component" value="Unplaced"/>
</dbReference>
<feature type="transmembrane region" description="Helical" evidence="11">
    <location>
        <begin position="999"/>
        <end position="1018"/>
    </location>
</feature>
<keyword evidence="5" id="KW-0863">Zinc-finger</keyword>
<dbReference type="InterPro" id="IPR008753">
    <property type="entry name" value="Peptidase_M13_N"/>
</dbReference>
<keyword evidence="11" id="KW-0472">Membrane</keyword>
<keyword evidence="4" id="KW-0479">Metal-binding</keyword>
<feature type="transmembrane region" description="Helical" evidence="11">
    <location>
        <begin position="1474"/>
        <end position="1491"/>
    </location>
</feature>
<sequence length="3353" mass="394455">MRFVLNLLFSYFLLLKLECEGCLPMKNLRINITFNEDSINIDYDFGNVSKKVSKIPETKETTGYYQIETTSEKSVSMESLKKINLEKATKSLSEFVDKSVDPCDDFYEFTCGTFTKNNPSPDNKTLVGPIVGNYNDYIDFVKNILSNKKYSKSEALNKIKKLFYKCMPFKEYEKNQCITYVFILGQYFFTSAYLNEMVNNKEIEKKYDDVQIMIDKILNEYGLLLLYEKDDILDDKTKLNYMIKIRKMKFSRDALRYLYNISNTEECYKHLNFSDDYSVSRIIMSVIVGKISMPKDKKGGLYSCSDFFLQTDFLSSVIDINAIHYYGENSIIIFPKFLAEPFYDINYPKVLNYGSIGFIIGHEIVHGYDIYGIHFDHDGKIDRNMTSNYTKTHIENRYNCFLKQYNNQTNSTYTRRYSLNQIVADNGGIKIAHRAYMKYLKNSAESEIKIPGFEEYTNEQLFFISFSKTLCMSVPDVLDSNNKTRPMKNVLKNRVMNTLSNYKPFSKAFNCKIGSKMNPVDKLYNLILLYFFTLKSSFGIHWSNTLCPVDLNFTSSSLSKYINKTEKPCRDFHSFVCGNWYSYLEGVNDFNYGDVFVKNDHILSGFKKRILRGDKDSYSKALKKLNKMLEKCESLDDGPRSNCIKKVENFGFYAYASYFVKNLEESNMTTYYFEMIAKIFEASREVLIEQIIPMKTNILSSDARKEFIKKLKILRFYRGSYQRLKDINMMEECYDFFEFADNCTVDEMLNDIKHYDCMIPEDYPKKEKCVNYIHNMLDGSIDTSRLINSNAYYRYKINRFLLNPNIIRHPCFDCRFPKSFQYGCIGFVIGQEIMKTLDETLRLQIFKKQADKNKPGPYQKRYDELKKCFTNKLNQLLSKNELSESEKKNLLNDIVADNAGIKVAYTAYKLYLKYNKNVTEGPIPGFDHLSHDQLFFFGYGRSFCEHKNDKWKTTIITPRKGRPLYLSKLLTITNNEAFSEAYKCDINEPMNPREKCNMIYDYFAIIMILLTNYFLFYIQTDSYYYIYFLINKIYQNSNTEWVCLECGKSNSNFKSRCSNCSIEQYVNKIKEQNGSFFVGSEASDTLIIRDLPTNSKDKKDEIINVLNENNIKAVELFFEIRGNYCFVQYKNKNMALEKLIIFEKYGLIVGSKNLKANFSIIPMKKVMELDYPSRVRYVIVIKVSQRQQNTSLEKVNNLTLINKESRHKLSVGSAISTPFGNHYVCQHPNLEIFEGPNEKGYYKDPITGYFYDPNTTFFFDQVEWMWKFWTFKYETYIAYDDKCSDLKKRLYNETKVHPNFNKSKLKRKMDTSSKMEKNLTDMDTTTSISLQSPSDDRSSYTSSVENETTSNSSYSFKRKRNNSDISLNKTNCYMLDNFKSSNLSSTNISSNNSVCSVGSDDQMEKDVEDGKYDYLLGEFYSCIREKLIVKTVKDIETNKFYQDPFVINWIKFECYICVMINEQKKLLLADKSKMNLFLFFFNITILFLISITCYGKKNKNNGVNLTVASDSLKEYIDTKHKPCDNFYNFSCGKWIDKKNSSYEVRNYDIFVSDLILGKYYNDSKVSKNLSKLIKICLEIDDYDKTSDCLHEVDNFSAYAYISFYINHLEKKNQVEKNFKLVKKMTDNMKDSLKHLIKKNKTKKNYIKKIKKLKLYRKHHETLKDIKLMERCYKYFNFDEKQDYKTLIENIKNYSIFVKTNDKKVKKMCIEFVVKRKSEGTLFSLLIGDNAFYNPIKNHLIVNPTLFEDPYFDSRFPLSLNYGSLGFAIGHELVHALDYVNINVDSKGNKNSHMTSTKSKEKIDKKVSCFLEQRGYKNEKNNFHLNTTEMAILNEDIADNGGIKLAYKAYKKHMKKKKEDKITIPGYKALTGDQLFFLSFGRFICKNEDKRNRRLISTDDERKLDIEKIQMVLGSYGPFAKAFKNKNNEVNLTIASNSLKEFIDTKHKPCDNFYNFSCGTWIDKKNSSFEVNTFDAFISDLIIGKYYNDSKVLKNLSKLVKICLQLDDYYKASDCLFEVDNFSAYAYTSLYVNHMEKKNQVEKHFKLVKKMIENMKDSLKHLVNKKSYLDSKTKKNYNKKIDDLKLYRKHHETLKDIKLMERCYKYFNFDEKQDYKTLIKNIKNYSSFVKTNDKKVKKMCVEFIVERGSENIPFSFLIGDNAFYDSRRNRLTVNPALFEDPYYDSRFPLSLSYGSLGFAIGHELVHALDYVNINVDSKGIMNSNMTSVKSMKEIDKKVSCFLEQHNIKHNSSLPLKFDELFVLNEDIADSGSIKLAYKAYTKHMKDKKKDKITIPGYKALTGDQLFFLSFGRFICKNQDKRNRQLILSDDERKLDIEKIQMVLGSYEPFAKAFSCKKENKMINKKNKEYFNIHLKKYLIFSFFEILFSYSFKMKLFFIIFNIFVILFSFENNKVYGENYLDASFVYGNELASESLSHYVNLTINPCDDFYNYACGKWINNINYNKKFKRNINGEDNFYDFLKDVYTGKFDSKSEAIKKINKMRNKCNKLENDLKNECKRKVDIFGFYAFASFFLRRTKNILENHVCFNSIKNTVHGLKSELVNLIEEKKDIFDKEARSRLIDKIVKMDVDVGGLYLENLKNKSSMEKCYKYFKFSSKSDSVMEMLKNIENYASFIPDKDKESKKRCIEYINYARSDEINLEYLIRSYAFYIAEKNKLYFNPTICNNLCHNIFYPQSLNYGCSGFVIAHEMLHALDRSGLNIDHEGKNNHNLISKDSKKKLEKKYQCFVSNYGNKHNKFLTLDEDTSDNGAIKISFKAFLTKCDSPTCDKFKIPKFEKLSQEQLFFINLARSICKYPNENYDNKNGNKYEGNPKDFRLWKFVIKKYQKQLQKFFIFYKFDIKEFLIIFLIENKMKSLLLLNIFLLTIFLISKLCISRSVKENYYPIDVKVSKKSLSKYLSLSHNPCNDFYNFSCEGWIYGKHLDIIFVQDEKLDDLQDFNTFLQEGLINKKYDKKSKILKQISDMYKKCLTMEEELQQICIIKVLRFGYYAYASFYTNRLENNKKIQYSYGIVKIMFKNIVEEFKLLLEERKDLVDEYTKKNYLKKLDKLELNRKYHKYLANLSFMEKCYEYFKFSNNDSPEEMMYNMENYEFTIPDDNKKFKKICIDYIVNLQINEYDLDDLLSSVAHYHLSLNNIIINPSALKEPCFNPQFPMFLNYGCIGTIIGHEIIHAFDLLGINFDTKGKINQNMTNKESRKRYKEKSNCLSLQYTNESLKEYGSNRKKYLVLNENIADNGGIKISHRAYMKYLESIGGSEAKIPGFEEYTEEQLFFVNFARFFCTLQRKQYTGGSTHFPGDIRITKTLSNYQPFAEAYNCKVGEKMNPKKTKETVINK</sequence>
<evidence type="ECO:0000256" key="7">
    <source>
        <dbReference type="ARBA" id="ARBA00022833"/>
    </source>
</evidence>
<organism evidence="14 15">
    <name type="scientific">Strongyloides stercoralis</name>
    <name type="common">Threadworm</name>
    <dbReference type="NCBI Taxonomy" id="6248"/>
    <lineage>
        <taxon>Eukaryota</taxon>
        <taxon>Metazoa</taxon>
        <taxon>Ecdysozoa</taxon>
        <taxon>Nematoda</taxon>
        <taxon>Chromadorea</taxon>
        <taxon>Rhabditida</taxon>
        <taxon>Tylenchina</taxon>
        <taxon>Panagrolaimomorpha</taxon>
        <taxon>Strongyloidoidea</taxon>
        <taxon>Strongyloididae</taxon>
        <taxon>Strongyloides</taxon>
    </lineage>
</organism>
<evidence type="ECO:0000256" key="11">
    <source>
        <dbReference type="SAM" id="Phobius"/>
    </source>
</evidence>
<feature type="compositionally biased region" description="Basic and acidic residues" evidence="10">
    <location>
        <begin position="1308"/>
        <end position="1320"/>
    </location>
</feature>
<feature type="signal peptide" evidence="12">
    <location>
        <begin position="1"/>
        <end position="19"/>
    </location>
</feature>
<feature type="coiled-coil region" evidence="9">
    <location>
        <begin position="2491"/>
        <end position="2518"/>
    </location>
</feature>
<keyword evidence="8" id="KW-0482">Metalloprotease</keyword>
<protein>
    <submittedName>
        <fullName evidence="15">Peptidase M13 C-terminal domain-containing protein</fullName>
    </submittedName>
</protein>
<keyword evidence="12" id="KW-0732">Signal</keyword>
<keyword evidence="7" id="KW-0862">Zinc</keyword>
<evidence type="ECO:0000256" key="6">
    <source>
        <dbReference type="ARBA" id="ARBA00022801"/>
    </source>
</evidence>
<keyword evidence="9" id="KW-0175">Coiled coil</keyword>
<dbReference type="PRINTS" id="PR00786">
    <property type="entry name" value="NEPRILYSIN"/>
</dbReference>
<evidence type="ECO:0000256" key="10">
    <source>
        <dbReference type="SAM" id="MobiDB-lite"/>
    </source>
</evidence>
<feature type="region of interest" description="Disordered" evidence="10">
    <location>
        <begin position="1302"/>
        <end position="1357"/>
    </location>
</feature>
<reference evidence="15" key="1">
    <citation type="submission" date="2024-02" db="UniProtKB">
        <authorList>
            <consortium name="WormBaseParasite"/>
        </authorList>
    </citation>
    <scope>IDENTIFICATION</scope>
</reference>
<keyword evidence="14" id="KW-1185">Reference proteome</keyword>
<comment type="similarity">
    <text evidence="2">Belongs to the peptidase M13 family.</text>
</comment>
<evidence type="ECO:0000313" key="15">
    <source>
        <dbReference type="WBParaSite" id="TCONS_00003648.p1"/>
    </source>
</evidence>
<feature type="chain" id="PRO_5041962363" evidence="12">
    <location>
        <begin position="20"/>
        <end position="3353"/>
    </location>
</feature>
<dbReference type="InterPro" id="IPR000718">
    <property type="entry name" value="Peptidase_M13"/>
</dbReference>
<dbReference type="GO" id="GO:0005886">
    <property type="term" value="C:plasma membrane"/>
    <property type="evidence" value="ECO:0007669"/>
    <property type="project" value="TreeGrafter"/>
</dbReference>
<feature type="transmembrane region" description="Helical" evidence="11">
    <location>
        <begin position="2874"/>
        <end position="2893"/>
    </location>
</feature>
<dbReference type="GO" id="GO:0004222">
    <property type="term" value="F:metalloendopeptidase activity"/>
    <property type="evidence" value="ECO:0007669"/>
    <property type="project" value="InterPro"/>
</dbReference>
<dbReference type="GO" id="GO:0008270">
    <property type="term" value="F:zinc ion binding"/>
    <property type="evidence" value="ECO:0007669"/>
    <property type="project" value="UniProtKB-KW"/>
</dbReference>
<evidence type="ECO:0000256" key="12">
    <source>
        <dbReference type="SAM" id="SignalP"/>
    </source>
</evidence>
<dbReference type="InterPro" id="IPR024079">
    <property type="entry name" value="MetalloPept_cat_dom_sf"/>
</dbReference>
<feature type="transmembrane region" description="Helical" evidence="11">
    <location>
        <begin position="2385"/>
        <end position="2408"/>
    </location>
</feature>